<dbReference type="PROSITE" id="PS50893">
    <property type="entry name" value="ABC_TRANSPORTER_2"/>
    <property type="match status" value="1"/>
</dbReference>
<keyword evidence="1" id="KW-0547">Nucleotide-binding</keyword>
<accession>A0ABN1V3H5</accession>
<dbReference type="EMBL" id="BAAALM010000002">
    <property type="protein sequence ID" value="GAA1193163.1"/>
    <property type="molecule type" value="Genomic_DNA"/>
</dbReference>
<name>A0ABN1V3H5_9PSEU</name>
<dbReference type="RefSeq" id="WP_253854263.1">
    <property type="nucleotide sequence ID" value="NZ_BAAALM010000002.1"/>
</dbReference>
<dbReference type="InterPro" id="IPR017871">
    <property type="entry name" value="ABC_transporter-like_CS"/>
</dbReference>
<reference evidence="4 5" key="1">
    <citation type="journal article" date="2019" name="Int. J. Syst. Evol. Microbiol.">
        <title>The Global Catalogue of Microorganisms (GCM) 10K type strain sequencing project: providing services to taxonomists for standard genome sequencing and annotation.</title>
        <authorList>
            <consortium name="The Broad Institute Genomics Platform"/>
            <consortium name="The Broad Institute Genome Sequencing Center for Infectious Disease"/>
            <person name="Wu L."/>
            <person name="Ma J."/>
        </authorList>
    </citation>
    <scope>NUCLEOTIDE SEQUENCE [LARGE SCALE GENOMIC DNA]</scope>
    <source>
        <strain evidence="4 5">JCM 13022</strain>
    </source>
</reference>
<keyword evidence="5" id="KW-1185">Reference proteome</keyword>
<organism evidence="4 5">
    <name type="scientific">Prauserella alba</name>
    <dbReference type="NCBI Taxonomy" id="176898"/>
    <lineage>
        <taxon>Bacteria</taxon>
        <taxon>Bacillati</taxon>
        <taxon>Actinomycetota</taxon>
        <taxon>Actinomycetes</taxon>
        <taxon>Pseudonocardiales</taxon>
        <taxon>Pseudonocardiaceae</taxon>
        <taxon>Prauserella</taxon>
    </lineage>
</organism>
<dbReference type="GO" id="GO:0005524">
    <property type="term" value="F:ATP binding"/>
    <property type="evidence" value="ECO:0007669"/>
    <property type="project" value="UniProtKB-KW"/>
</dbReference>
<dbReference type="PROSITE" id="PS00211">
    <property type="entry name" value="ABC_TRANSPORTER_1"/>
    <property type="match status" value="1"/>
</dbReference>
<evidence type="ECO:0000259" key="3">
    <source>
        <dbReference type="PROSITE" id="PS50893"/>
    </source>
</evidence>
<evidence type="ECO:0000256" key="1">
    <source>
        <dbReference type="ARBA" id="ARBA00022741"/>
    </source>
</evidence>
<dbReference type="InterPro" id="IPR003593">
    <property type="entry name" value="AAA+_ATPase"/>
</dbReference>
<comment type="caution">
    <text evidence="4">The sequence shown here is derived from an EMBL/GenBank/DDBJ whole genome shotgun (WGS) entry which is preliminary data.</text>
</comment>
<dbReference type="InterPro" id="IPR015854">
    <property type="entry name" value="ABC_transpr_LolD-like"/>
</dbReference>
<feature type="domain" description="ABC transporter" evidence="3">
    <location>
        <begin position="16"/>
        <end position="241"/>
    </location>
</feature>
<dbReference type="Pfam" id="PF00005">
    <property type="entry name" value="ABC_tran"/>
    <property type="match status" value="1"/>
</dbReference>
<dbReference type="InterPro" id="IPR027417">
    <property type="entry name" value="P-loop_NTPase"/>
</dbReference>
<sequence length="242" mass="24375">MTATDPTTGSAGTSGLVAAGLRRSFPHPGGDVHVLRGIDVTVGAGELVTIAGRSGSGKSTLLALLSGFDTADAGSVRIAGAPVTADVPWQRCALLPQALGLLQELTAGENVALPLRLTRVPDSEVTATTTELLAALRLDGLADRYPPELSFGQQQRVALARALAPRPAVLVADEPTAHLDAGTAPAVLSLLRGHADDGGAVLVATHDDAVHAIADRRLELAGGAVSEAAGDTGGTVAEDATR</sequence>
<dbReference type="SMART" id="SM00382">
    <property type="entry name" value="AAA"/>
    <property type="match status" value="1"/>
</dbReference>
<evidence type="ECO:0000256" key="2">
    <source>
        <dbReference type="ARBA" id="ARBA00022840"/>
    </source>
</evidence>
<evidence type="ECO:0000313" key="5">
    <source>
        <dbReference type="Proteomes" id="UP001500467"/>
    </source>
</evidence>
<dbReference type="PANTHER" id="PTHR24220:SF659">
    <property type="entry name" value="TRANSPORTER, PUTATIVE-RELATED"/>
    <property type="match status" value="1"/>
</dbReference>
<gene>
    <name evidence="4" type="ORF">GCM10009675_04730</name>
</gene>
<dbReference type="InterPro" id="IPR003439">
    <property type="entry name" value="ABC_transporter-like_ATP-bd"/>
</dbReference>
<keyword evidence="2 4" id="KW-0067">ATP-binding</keyword>
<evidence type="ECO:0000313" key="4">
    <source>
        <dbReference type="EMBL" id="GAA1193163.1"/>
    </source>
</evidence>
<dbReference type="Proteomes" id="UP001500467">
    <property type="component" value="Unassembled WGS sequence"/>
</dbReference>
<protein>
    <submittedName>
        <fullName evidence="4">ATP-binding cassette domain-containing protein</fullName>
    </submittedName>
</protein>
<dbReference type="PANTHER" id="PTHR24220">
    <property type="entry name" value="IMPORT ATP-BINDING PROTEIN"/>
    <property type="match status" value="1"/>
</dbReference>
<dbReference type="Gene3D" id="3.40.50.300">
    <property type="entry name" value="P-loop containing nucleotide triphosphate hydrolases"/>
    <property type="match status" value="1"/>
</dbReference>
<dbReference type="SUPFAM" id="SSF52540">
    <property type="entry name" value="P-loop containing nucleoside triphosphate hydrolases"/>
    <property type="match status" value="1"/>
</dbReference>
<proteinExistence type="predicted"/>